<feature type="compositionally biased region" description="Basic and acidic residues" evidence="1">
    <location>
        <begin position="42"/>
        <end position="54"/>
    </location>
</feature>
<dbReference type="RefSeq" id="WP_135108188.1">
    <property type="nucleotide sequence ID" value="NZ_SRHY01000001.1"/>
</dbReference>
<dbReference type="Proteomes" id="UP000298484">
    <property type="component" value="Unassembled WGS sequence"/>
</dbReference>
<name>A0A4Y9AFE8_9BACI</name>
<evidence type="ECO:0000256" key="1">
    <source>
        <dbReference type="SAM" id="MobiDB-lite"/>
    </source>
</evidence>
<keyword evidence="3" id="KW-1185">Reference proteome</keyword>
<organism evidence="2 3">
    <name type="scientific">Lentibacillus salicampi</name>
    <dbReference type="NCBI Taxonomy" id="175306"/>
    <lineage>
        <taxon>Bacteria</taxon>
        <taxon>Bacillati</taxon>
        <taxon>Bacillota</taxon>
        <taxon>Bacilli</taxon>
        <taxon>Bacillales</taxon>
        <taxon>Bacillaceae</taxon>
        <taxon>Lentibacillus</taxon>
    </lineage>
</organism>
<accession>A0A4Y9AFE8</accession>
<evidence type="ECO:0000313" key="3">
    <source>
        <dbReference type="Proteomes" id="UP000298484"/>
    </source>
</evidence>
<reference evidence="2 3" key="1">
    <citation type="submission" date="2019-03" db="EMBL/GenBank/DDBJ databases">
        <title>Genome sequence of Lentibacillus salicampi ATCC BAA-719.</title>
        <authorList>
            <person name="Maclea K.S."/>
            <person name="Simoes Junior M."/>
        </authorList>
    </citation>
    <scope>NUCLEOTIDE SEQUENCE [LARGE SCALE GENOMIC DNA]</scope>
    <source>
        <strain evidence="2 3">ATCC BAA-719</strain>
    </source>
</reference>
<sequence>MAIADKELHVVKKFILFNLYKEKTCRNISAGPFVFLSENKKAKGEEKPEEELMGKCKSSPSF</sequence>
<evidence type="ECO:0000313" key="2">
    <source>
        <dbReference type="EMBL" id="TFJ94543.1"/>
    </source>
</evidence>
<proteinExistence type="predicted"/>
<protein>
    <submittedName>
        <fullName evidence="2">Uncharacterized protein</fullName>
    </submittedName>
</protein>
<comment type="caution">
    <text evidence="2">The sequence shown here is derived from an EMBL/GenBank/DDBJ whole genome shotgun (WGS) entry which is preliminary data.</text>
</comment>
<feature type="region of interest" description="Disordered" evidence="1">
    <location>
        <begin position="42"/>
        <end position="62"/>
    </location>
</feature>
<dbReference type="AlphaFoldDB" id="A0A4Y9AFE8"/>
<gene>
    <name evidence="2" type="ORF">E4U82_01105</name>
</gene>
<dbReference type="EMBL" id="SRHY01000001">
    <property type="protein sequence ID" value="TFJ94543.1"/>
    <property type="molecule type" value="Genomic_DNA"/>
</dbReference>
<dbReference type="OrthoDB" id="9976320at2"/>